<evidence type="ECO:0000256" key="9">
    <source>
        <dbReference type="ARBA" id="ARBA00052716"/>
    </source>
</evidence>
<evidence type="ECO:0000256" key="13">
    <source>
        <dbReference type="HAMAP-Rule" id="MF_00394"/>
    </source>
</evidence>
<feature type="active site" description="Proton acceptor" evidence="13 14">
    <location>
        <position position="189"/>
    </location>
</feature>
<accession>A0A1C3H300</accession>
<dbReference type="NCBIfam" id="NF000942">
    <property type="entry name" value="PRK00094.1-4"/>
    <property type="match status" value="1"/>
</dbReference>
<feature type="binding site" evidence="13">
    <location>
        <position position="106"/>
    </location>
    <ligand>
        <name>NADPH</name>
        <dbReference type="ChEBI" id="CHEBI:57783"/>
    </ligand>
</feature>
<feature type="binding site" evidence="13">
    <location>
        <position position="49"/>
    </location>
    <ligand>
        <name>NADPH</name>
        <dbReference type="ChEBI" id="CHEBI:57783"/>
    </ligand>
</feature>
<dbReference type="PANTHER" id="PTHR11728:SF1">
    <property type="entry name" value="GLYCEROL-3-PHOSPHATE DEHYDROGENASE [NAD(+)] 2, CHLOROPLASTIC"/>
    <property type="match status" value="1"/>
</dbReference>
<comment type="subcellular location">
    <subcellularLocation>
        <location evidence="13">Cytoplasm</location>
    </subcellularLocation>
</comment>
<feature type="binding site" evidence="13">
    <location>
        <position position="32"/>
    </location>
    <ligand>
        <name>NADPH</name>
        <dbReference type="ChEBI" id="CHEBI:57783"/>
    </ligand>
</feature>
<keyword evidence="6 13" id="KW-0443">Lipid metabolism</keyword>
<name>A0A1C3H300_9GAMM</name>
<dbReference type="PANTHER" id="PTHR11728">
    <property type="entry name" value="GLYCEROL-3-PHOSPHATE DEHYDROGENASE"/>
    <property type="match status" value="1"/>
</dbReference>
<feature type="binding site" evidence="13">
    <location>
        <position position="254"/>
    </location>
    <ligand>
        <name>sn-glycerol 3-phosphate</name>
        <dbReference type="ChEBI" id="CHEBI:57597"/>
    </ligand>
</feature>
<feature type="binding site" evidence="16">
    <location>
        <position position="138"/>
    </location>
    <ligand>
        <name>NAD(+)</name>
        <dbReference type="ChEBI" id="CHEBI:57540"/>
    </ligand>
</feature>
<dbReference type="InterPro" id="IPR011128">
    <property type="entry name" value="G3P_DH_NAD-dep_N"/>
</dbReference>
<dbReference type="GO" id="GO:0141153">
    <property type="term" value="F:glycerol-3-phosphate dehydrogenase (NADP+) activity"/>
    <property type="evidence" value="ECO:0007669"/>
    <property type="project" value="RHEA"/>
</dbReference>
<dbReference type="GO" id="GO:0046474">
    <property type="term" value="P:glycerophospholipid biosynthetic process"/>
    <property type="evidence" value="ECO:0007669"/>
    <property type="project" value="TreeGrafter"/>
</dbReference>
<gene>
    <name evidence="13" type="primary">gpsA</name>
    <name evidence="20" type="ORF">CHUV0807_0710</name>
</gene>
<feature type="binding site" evidence="15">
    <location>
        <begin position="253"/>
        <end position="254"/>
    </location>
    <ligand>
        <name>substrate</name>
    </ligand>
</feature>
<proteinExistence type="inferred from homology"/>
<evidence type="ECO:0000256" key="12">
    <source>
        <dbReference type="ARBA" id="ARBA00080511"/>
    </source>
</evidence>
<feature type="binding site" evidence="15">
    <location>
        <position position="106"/>
    </location>
    <ligand>
        <name>substrate</name>
    </ligand>
</feature>
<evidence type="ECO:0000313" key="21">
    <source>
        <dbReference type="Proteomes" id="UP000190837"/>
    </source>
</evidence>
<dbReference type="HAMAP" id="MF_00394">
    <property type="entry name" value="NAD_Glyc3P_dehydrog"/>
    <property type="match status" value="1"/>
</dbReference>
<evidence type="ECO:0000259" key="18">
    <source>
        <dbReference type="Pfam" id="PF01210"/>
    </source>
</evidence>
<dbReference type="InterPro" id="IPR013328">
    <property type="entry name" value="6PGD_dom2"/>
</dbReference>
<dbReference type="SUPFAM" id="SSF51735">
    <property type="entry name" value="NAD(P)-binding Rossmann-fold domains"/>
    <property type="match status" value="1"/>
</dbReference>
<comment type="catalytic activity">
    <reaction evidence="13">
        <text>sn-glycerol 3-phosphate + NAD(+) = dihydroxyacetone phosphate + NADH + H(+)</text>
        <dbReference type="Rhea" id="RHEA:11092"/>
        <dbReference type="ChEBI" id="CHEBI:15378"/>
        <dbReference type="ChEBI" id="CHEBI:57540"/>
        <dbReference type="ChEBI" id="CHEBI:57597"/>
        <dbReference type="ChEBI" id="CHEBI:57642"/>
        <dbReference type="ChEBI" id="CHEBI:57945"/>
        <dbReference type="EC" id="1.1.1.94"/>
    </reaction>
</comment>
<organism evidence="20 21">
    <name type="scientific">Cardiobacterium hominis</name>
    <dbReference type="NCBI Taxonomy" id="2718"/>
    <lineage>
        <taxon>Bacteria</taxon>
        <taxon>Pseudomonadati</taxon>
        <taxon>Pseudomonadota</taxon>
        <taxon>Gammaproteobacteria</taxon>
        <taxon>Cardiobacteriales</taxon>
        <taxon>Cardiobacteriaceae</taxon>
        <taxon>Cardiobacterium</taxon>
    </lineage>
</organism>
<dbReference type="InterPro" id="IPR006109">
    <property type="entry name" value="G3P_DH_NAD-dep_C"/>
</dbReference>
<dbReference type="GO" id="GO:0005829">
    <property type="term" value="C:cytosol"/>
    <property type="evidence" value="ECO:0007669"/>
    <property type="project" value="TreeGrafter"/>
</dbReference>
<dbReference type="Pfam" id="PF07479">
    <property type="entry name" value="NAD_Gly3P_dh_C"/>
    <property type="match status" value="1"/>
</dbReference>
<sequence length="331" mass="34934">MANIAVLGAGSWGTALALQLARNQHDVTLWAHRREHAAALAENRENRRYLPGVPLPPNLAISDDLAASVRAAELVLAVVPSRAFAGLLANLKPHLRDDTPLMWAIKGFEAGSGRLLTDVFMETLGEHPHAILAGPSFAKEVAAGQPTAVTIAARDDALAQTFARYFHGSNFLCYTSTDLTGIQIGGAVKNVIAIATGIADGLGCGANARAALVTRGLREITRLATALGAQEETLTGLAGMGDLVLTCTDDQSRNRRFGLALGRGESAAAAKAAIGQVVEGEGATHDTYALAQQHGIRMPITEHLHHMLAGSRSLEDTFASLLARNIKQERH</sequence>
<evidence type="ECO:0000256" key="6">
    <source>
        <dbReference type="ARBA" id="ARBA00023098"/>
    </source>
</evidence>
<evidence type="ECO:0000256" key="8">
    <source>
        <dbReference type="ARBA" id="ARBA00023264"/>
    </source>
</evidence>
<feature type="binding site" evidence="13">
    <location>
        <position position="106"/>
    </location>
    <ligand>
        <name>sn-glycerol 3-phosphate</name>
        <dbReference type="ChEBI" id="CHEBI:57597"/>
    </ligand>
</feature>
<feature type="binding site" evidence="13">
    <location>
        <position position="33"/>
    </location>
    <ligand>
        <name>NADPH</name>
        <dbReference type="ChEBI" id="CHEBI:57783"/>
    </ligand>
</feature>
<dbReference type="AlphaFoldDB" id="A0A1C3H300"/>
<dbReference type="RefSeq" id="WP_079539758.1">
    <property type="nucleotide sequence ID" value="NZ_CP171111.1"/>
</dbReference>
<dbReference type="Gene3D" id="1.10.1040.10">
    <property type="entry name" value="N-(1-d-carboxylethyl)-l-norvaline Dehydrogenase, domain 2"/>
    <property type="match status" value="1"/>
</dbReference>
<evidence type="ECO:0000256" key="3">
    <source>
        <dbReference type="ARBA" id="ARBA00022857"/>
    </source>
</evidence>
<dbReference type="Gene3D" id="3.40.50.720">
    <property type="entry name" value="NAD(P)-binding Rossmann-like Domain"/>
    <property type="match status" value="1"/>
</dbReference>
<evidence type="ECO:0000259" key="19">
    <source>
        <dbReference type="Pfam" id="PF07479"/>
    </source>
</evidence>
<evidence type="ECO:0000256" key="15">
    <source>
        <dbReference type="PIRSR" id="PIRSR000114-2"/>
    </source>
</evidence>
<dbReference type="SUPFAM" id="SSF48179">
    <property type="entry name" value="6-phosphogluconate dehydrogenase C-terminal domain-like"/>
    <property type="match status" value="1"/>
</dbReference>
<feature type="binding site" evidence="13">
    <location>
        <position position="134"/>
    </location>
    <ligand>
        <name>sn-glycerol 3-phosphate</name>
        <dbReference type="ChEBI" id="CHEBI:57597"/>
    </ligand>
</feature>
<feature type="binding site" evidence="13">
    <location>
        <position position="136"/>
    </location>
    <ligand>
        <name>sn-glycerol 3-phosphate</name>
        <dbReference type="ChEBI" id="CHEBI:57597"/>
    </ligand>
</feature>
<keyword evidence="8 13" id="KW-1208">Phospholipid metabolism</keyword>
<feature type="binding site" evidence="13">
    <location>
        <position position="11"/>
    </location>
    <ligand>
        <name>NADPH</name>
        <dbReference type="ChEBI" id="CHEBI:57783"/>
    </ligand>
</feature>
<evidence type="ECO:0000256" key="10">
    <source>
        <dbReference type="ARBA" id="ARBA00066687"/>
    </source>
</evidence>
<comment type="catalytic activity">
    <reaction evidence="9">
        <text>sn-glycerol 3-phosphate + NADP(+) = dihydroxyacetone phosphate + NADPH + H(+)</text>
        <dbReference type="Rhea" id="RHEA:11096"/>
        <dbReference type="ChEBI" id="CHEBI:15378"/>
        <dbReference type="ChEBI" id="CHEBI:57597"/>
        <dbReference type="ChEBI" id="CHEBI:57642"/>
        <dbReference type="ChEBI" id="CHEBI:57783"/>
        <dbReference type="ChEBI" id="CHEBI:58349"/>
        <dbReference type="EC" id="1.1.1.94"/>
    </reaction>
    <physiologicalReaction direction="right-to-left" evidence="9">
        <dbReference type="Rhea" id="RHEA:11098"/>
    </physiologicalReaction>
</comment>
<evidence type="ECO:0000256" key="1">
    <source>
        <dbReference type="ARBA" id="ARBA00011009"/>
    </source>
</evidence>
<evidence type="ECO:0000256" key="7">
    <source>
        <dbReference type="ARBA" id="ARBA00023209"/>
    </source>
</evidence>
<feature type="domain" description="Glycerol-3-phosphate dehydrogenase NAD-dependent C-terminal" evidence="19">
    <location>
        <begin position="178"/>
        <end position="317"/>
    </location>
</feature>
<comment type="function">
    <text evidence="13">Catalyzes the reduction of the glycolytic intermediate dihydroxyacetone phosphate (DHAP) to sn-glycerol 3-phosphate (G3P), the key precursor for phospholipid synthesis.</text>
</comment>
<evidence type="ECO:0000256" key="17">
    <source>
        <dbReference type="RuleBase" id="RU000437"/>
    </source>
</evidence>
<keyword evidence="13" id="KW-0547">Nucleotide-binding</keyword>
<feature type="binding site" evidence="16">
    <location>
        <begin position="8"/>
        <end position="13"/>
    </location>
    <ligand>
        <name>NAD(+)</name>
        <dbReference type="ChEBI" id="CHEBI:57540"/>
    </ligand>
</feature>
<feature type="binding site" evidence="13">
    <location>
        <position position="242"/>
    </location>
    <ligand>
        <name>sn-glycerol 3-phosphate</name>
        <dbReference type="ChEBI" id="CHEBI:57597"/>
    </ligand>
</feature>
<feature type="binding site" evidence="16">
    <location>
        <position position="253"/>
    </location>
    <ligand>
        <name>NAD(+)</name>
        <dbReference type="ChEBI" id="CHEBI:57540"/>
    </ligand>
</feature>
<protein>
    <recommendedName>
        <fullName evidence="11 13">Glycerol-3-phosphate dehydrogenase [NAD(P)+]</fullName>
        <ecNumber evidence="10 13">1.1.1.94</ecNumber>
    </recommendedName>
    <alternativeName>
        <fullName evidence="13">NAD(P)(+)-dependent glycerol-3-phosphate dehydrogenase</fullName>
    </alternativeName>
    <alternativeName>
        <fullName evidence="12 13">NAD(P)H-dependent dihydroxyacetone-phosphate reductase</fullName>
    </alternativeName>
</protein>
<feature type="domain" description="Glycerol-3-phosphate dehydrogenase NAD-dependent N-terminal" evidence="18">
    <location>
        <begin position="3"/>
        <end position="158"/>
    </location>
</feature>
<dbReference type="FunFam" id="1.10.1040.10:FF:000001">
    <property type="entry name" value="Glycerol-3-phosphate dehydrogenase [NAD(P)+]"/>
    <property type="match status" value="1"/>
</dbReference>
<feature type="binding site" evidence="13">
    <location>
        <position position="279"/>
    </location>
    <ligand>
        <name>NADPH</name>
        <dbReference type="ChEBI" id="CHEBI:57783"/>
    </ligand>
</feature>
<dbReference type="EMBL" id="FKLO01000030">
    <property type="protein sequence ID" value="SAM60317.1"/>
    <property type="molecule type" value="Genomic_DNA"/>
</dbReference>
<dbReference type="GO" id="GO:0046167">
    <property type="term" value="P:glycerol-3-phosphate biosynthetic process"/>
    <property type="evidence" value="ECO:0007669"/>
    <property type="project" value="UniProtKB-UniRule"/>
</dbReference>
<evidence type="ECO:0000256" key="16">
    <source>
        <dbReference type="PIRSR" id="PIRSR000114-3"/>
    </source>
</evidence>
<feature type="binding site" evidence="13">
    <location>
        <position position="252"/>
    </location>
    <ligand>
        <name>sn-glycerol 3-phosphate</name>
        <dbReference type="ChEBI" id="CHEBI:57597"/>
    </ligand>
</feature>
<dbReference type="GO" id="GO:0005975">
    <property type="term" value="P:carbohydrate metabolic process"/>
    <property type="evidence" value="ECO:0007669"/>
    <property type="project" value="InterPro"/>
</dbReference>
<feature type="binding site" evidence="13">
    <location>
        <position position="253"/>
    </location>
    <ligand>
        <name>sn-glycerol 3-phosphate</name>
        <dbReference type="ChEBI" id="CHEBI:57597"/>
    </ligand>
</feature>
<keyword evidence="4 13" id="KW-0560">Oxidoreductase</keyword>
<dbReference type="InterPro" id="IPR006168">
    <property type="entry name" value="G3P_DH_NAD-dep"/>
</dbReference>
<feature type="binding site" evidence="13">
    <location>
        <position position="277"/>
    </location>
    <ligand>
        <name>NADPH</name>
        <dbReference type="ChEBI" id="CHEBI:57783"/>
    </ligand>
</feature>
<keyword evidence="13" id="KW-0963">Cytoplasm</keyword>
<keyword evidence="2 13" id="KW-0444">Lipid biosynthesis</keyword>
<comment type="similarity">
    <text evidence="1 13 17">Belongs to the NAD-dependent glycerol-3-phosphate dehydrogenase family.</text>
</comment>
<keyword evidence="5 13" id="KW-0520">NAD</keyword>
<comment type="pathway">
    <text evidence="13">Membrane lipid metabolism; glycerophospholipid metabolism.</text>
</comment>
<dbReference type="UniPathway" id="UPA00940"/>
<dbReference type="PIRSF" id="PIRSF000114">
    <property type="entry name" value="Glycerol-3-P_dh"/>
    <property type="match status" value="1"/>
</dbReference>
<evidence type="ECO:0000256" key="2">
    <source>
        <dbReference type="ARBA" id="ARBA00022516"/>
    </source>
</evidence>
<dbReference type="GO" id="GO:0046168">
    <property type="term" value="P:glycerol-3-phosphate catabolic process"/>
    <property type="evidence" value="ECO:0007669"/>
    <property type="project" value="InterPro"/>
</dbReference>
<evidence type="ECO:0000256" key="4">
    <source>
        <dbReference type="ARBA" id="ARBA00023002"/>
    </source>
</evidence>
<feature type="binding site" evidence="13">
    <location>
        <position position="253"/>
    </location>
    <ligand>
        <name>NADPH</name>
        <dbReference type="ChEBI" id="CHEBI:57783"/>
    </ligand>
</feature>
<dbReference type="PRINTS" id="PR00077">
    <property type="entry name" value="GPDHDRGNASE"/>
</dbReference>
<feature type="binding site" evidence="13">
    <location>
        <position position="138"/>
    </location>
    <ligand>
        <name>NADPH</name>
        <dbReference type="ChEBI" id="CHEBI:57783"/>
    </ligand>
</feature>
<evidence type="ECO:0000256" key="14">
    <source>
        <dbReference type="PIRSR" id="PIRSR000114-1"/>
    </source>
</evidence>
<evidence type="ECO:0000256" key="11">
    <source>
        <dbReference type="ARBA" id="ARBA00069372"/>
    </source>
</evidence>
<dbReference type="NCBIfam" id="NF000940">
    <property type="entry name" value="PRK00094.1-2"/>
    <property type="match status" value="1"/>
</dbReference>
<keyword evidence="3 13" id="KW-0521">NADP</keyword>
<reference evidence="21" key="1">
    <citation type="submission" date="2016-04" db="EMBL/GenBank/DDBJ databases">
        <authorList>
            <person name="Tagini F."/>
        </authorList>
    </citation>
    <scope>NUCLEOTIDE SEQUENCE [LARGE SCALE GENOMIC DNA]</scope>
    <source>
        <strain evidence="21">CHUV0807</strain>
    </source>
</reference>
<dbReference type="GO" id="GO:0141152">
    <property type="term" value="F:glycerol-3-phosphate dehydrogenase (NAD+) activity"/>
    <property type="evidence" value="ECO:0007669"/>
    <property type="project" value="RHEA"/>
</dbReference>
<evidence type="ECO:0000256" key="5">
    <source>
        <dbReference type="ARBA" id="ARBA00023027"/>
    </source>
</evidence>
<dbReference type="Proteomes" id="UP000190837">
    <property type="component" value="Unassembled WGS sequence"/>
</dbReference>
<dbReference type="Pfam" id="PF01210">
    <property type="entry name" value="NAD_Gly3P_dh_N"/>
    <property type="match status" value="1"/>
</dbReference>
<dbReference type="GO" id="GO:0051287">
    <property type="term" value="F:NAD binding"/>
    <property type="evidence" value="ECO:0007669"/>
    <property type="project" value="InterPro"/>
</dbReference>
<feature type="binding site" evidence="13">
    <location>
        <position position="12"/>
    </location>
    <ligand>
        <name>NADPH</name>
        <dbReference type="ChEBI" id="CHEBI:57783"/>
    </ligand>
</feature>
<dbReference type="InterPro" id="IPR008927">
    <property type="entry name" value="6-PGluconate_DH-like_C_sf"/>
</dbReference>
<dbReference type="FunFam" id="3.40.50.720:FF:000019">
    <property type="entry name" value="Glycerol-3-phosphate dehydrogenase [NAD(P)+]"/>
    <property type="match status" value="1"/>
</dbReference>
<dbReference type="InterPro" id="IPR036291">
    <property type="entry name" value="NAD(P)-bd_dom_sf"/>
</dbReference>
<evidence type="ECO:0000313" key="20">
    <source>
        <dbReference type="EMBL" id="SAM60317.1"/>
    </source>
</evidence>
<feature type="binding site" evidence="13">
    <location>
        <position position="189"/>
    </location>
    <ligand>
        <name>sn-glycerol 3-phosphate</name>
        <dbReference type="ChEBI" id="CHEBI:57597"/>
    </ligand>
</feature>
<dbReference type="EC" id="1.1.1.94" evidence="10 13"/>
<keyword evidence="7 13" id="KW-0594">Phospholipid biosynthesis</keyword>